<accession>A0A0D0KIA4</accession>
<reference evidence="1 2" key="1">
    <citation type="submission" date="2014-12" db="EMBL/GenBank/DDBJ databases">
        <title>16Stimator: statistical estimation of ribosomal gene copy numbers from draft genome assemblies.</title>
        <authorList>
            <person name="Perisin M.A."/>
            <person name="Vetter M."/>
            <person name="Gilbert J.A."/>
            <person name="Bergelson J."/>
        </authorList>
    </citation>
    <scope>NUCLEOTIDE SEQUENCE [LARGE SCALE GENOMIC DNA]</scope>
    <source>
        <strain evidence="1 2">MEJ086</strain>
    </source>
</reference>
<dbReference type="OrthoDB" id="6984266at2"/>
<organism evidence="1 2">
    <name type="scientific">Pseudomonas fulva</name>
    <dbReference type="NCBI Taxonomy" id="47880"/>
    <lineage>
        <taxon>Bacteria</taxon>
        <taxon>Pseudomonadati</taxon>
        <taxon>Pseudomonadota</taxon>
        <taxon>Gammaproteobacteria</taxon>
        <taxon>Pseudomonadales</taxon>
        <taxon>Pseudomonadaceae</taxon>
        <taxon>Pseudomonas</taxon>
    </lineage>
</organism>
<proteinExistence type="predicted"/>
<evidence type="ECO:0000313" key="2">
    <source>
        <dbReference type="Proteomes" id="UP000032068"/>
    </source>
</evidence>
<dbReference type="RefSeq" id="WP_042555236.1">
    <property type="nucleotide sequence ID" value="NZ_JXQW01000057.1"/>
</dbReference>
<name>A0A0D0KIA4_9PSED</name>
<sequence>MSQWNIAYSRDEAAEVLKVKSKDKPSLEQAVIWLLEWAEENLERLEPKEQPREEQTPAVRLEERFGITITGIARD</sequence>
<protein>
    <submittedName>
        <fullName evidence="1">Uncharacterized protein</fullName>
    </submittedName>
</protein>
<gene>
    <name evidence="1" type="ORF">RU08_18135</name>
</gene>
<dbReference type="Proteomes" id="UP000032068">
    <property type="component" value="Unassembled WGS sequence"/>
</dbReference>
<evidence type="ECO:0000313" key="1">
    <source>
        <dbReference type="EMBL" id="KIP97804.1"/>
    </source>
</evidence>
<comment type="caution">
    <text evidence="1">The sequence shown here is derived from an EMBL/GenBank/DDBJ whole genome shotgun (WGS) entry which is preliminary data.</text>
</comment>
<dbReference type="AlphaFoldDB" id="A0A0D0KIA4"/>
<dbReference type="EMBL" id="JXQW01000057">
    <property type="protein sequence ID" value="KIP97804.1"/>
    <property type="molecule type" value="Genomic_DNA"/>
</dbReference>